<comment type="subunit">
    <text evidence="9">The Tat system comprises two distinct complexes: a TatABC complex, containing multiple copies of TatA, TatB and TatC subunits, and a separate TatA complex, containing only TatA subunits. Substrates initially bind to the TatABC complex, which probably triggers association of the separate TatA complex to form the active translocon.</text>
</comment>
<reference evidence="12 13" key="1">
    <citation type="submission" date="2016-10" db="EMBL/GenBank/DDBJ databases">
        <authorList>
            <person name="de Groot N.N."/>
        </authorList>
    </citation>
    <scope>NUCLEOTIDE SEQUENCE [LARGE SCALE GENOMIC DNA]</scope>
    <source>
        <strain evidence="12 13">CGMCC 1.9157</strain>
    </source>
</reference>
<dbReference type="InterPro" id="IPR003369">
    <property type="entry name" value="TatA/B/E"/>
</dbReference>
<evidence type="ECO:0000256" key="8">
    <source>
        <dbReference type="ARBA" id="ARBA00023136"/>
    </source>
</evidence>
<evidence type="ECO:0000256" key="4">
    <source>
        <dbReference type="ARBA" id="ARBA00022692"/>
    </source>
</evidence>
<sequence length="166" mass="17901">MFDIGWSEIIVVVIITILVVGPKELPGLLRTVGKTVGNVRRMAGDFQNQFNQALREAELDGVADTLNDVRNLNPRNAVKNAVTKQLGDISDVTDDVSKSMKESTDEINSSLNDKPAELSSKTADEPSQAVEVEEAFAEENQDTEILDGDAAKDSAEPEAGVTKKAD</sequence>
<dbReference type="AlphaFoldDB" id="A0A1I5FGT3"/>
<name>A0A1I5FGT3_9HYPH</name>
<gene>
    <name evidence="9" type="primary">tatB</name>
    <name evidence="12" type="ORF">SAMN04488056_10421</name>
</gene>
<proteinExistence type="inferred from homology"/>
<dbReference type="Gene3D" id="1.20.5.3310">
    <property type="match status" value="1"/>
</dbReference>
<dbReference type="Proteomes" id="UP000199236">
    <property type="component" value="Unassembled WGS sequence"/>
</dbReference>
<dbReference type="Pfam" id="PF02416">
    <property type="entry name" value="TatA_B_E"/>
    <property type="match status" value="1"/>
</dbReference>
<evidence type="ECO:0000256" key="7">
    <source>
        <dbReference type="ARBA" id="ARBA00023010"/>
    </source>
</evidence>
<comment type="similarity">
    <text evidence="9">Belongs to the TatB family.</text>
</comment>
<dbReference type="GO" id="GO:0008320">
    <property type="term" value="F:protein transmembrane transporter activity"/>
    <property type="evidence" value="ECO:0007669"/>
    <property type="project" value="UniProtKB-UniRule"/>
</dbReference>
<dbReference type="GO" id="GO:0043953">
    <property type="term" value="P:protein transport by the Tat complex"/>
    <property type="evidence" value="ECO:0007669"/>
    <property type="project" value="UniProtKB-UniRule"/>
</dbReference>
<dbReference type="OrthoDB" id="7206969at2"/>
<dbReference type="PANTHER" id="PTHR33162:SF1">
    <property type="entry name" value="SEC-INDEPENDENT PROTEIN TRANSLOCASE PROTEIN TATA, CHLOROPLASTIC"/>
    <property type="match status" value="1"/>
</dbReference>
<evidence type="ECO:0000256" key="11">
    <source>
        <dbReference type="SAM" id="Phobius"/>
    </source>
</evidence>
<evidence type="ECO:0000256" key="3">
    <source>
        <dbReference type="ARBA" id="ARBA00022475"/>
    </source>
</evidence>
<evidence type="ECO:0000256" key="5">
    <source>
        <dbReference type="ARBA" id="ARBA00022927"/>
    </source>
</evidence>
<evidence type="ECO:0000313" key="13">
    <source>
        <dbReference type="Proteomes" id="UP000199236"/>
    </source>
</evidence>
<keyword evidence="3 9" id="KW-1003">Cell membrane</keyword>
<evidence type="ECO:0000256" key="1">
    <source>
        <dbReference type="ARBA" id="ARBA00004167"/>
    </source>
</evidence>
<organism evidence="12 13">
    <name type="scientific">Cohaesibacter marisflavi</name>
    <dbReference type="NCBI Taxonomy" id="655353"/>
    <lineage>
        <taxon>Bacteria</taxon>
        <taxon>Pseudomonadati</taxon>
        <taxon>Pseudomonadota</taxon>
        <taxon>Alphaproteobacteria</taxon>
        <taxon>Hyphomicrobiales</taxon>
        <taxon>Cohaesibacteraceae</taxon>
    </lineage>
</organism>
<evidence type="ECO:0000313" key="12">
    <source>
        <dbReference type="EMBL" id="SFO22786.1"/>
    </source>
</evidence>
<evidence type="ECO:0000256" key="10">
    <source>
        <dbReference type="SAM" id="MobiDB-lite"/>
    </source>
</evidence>
<keyword evidence="5 9" id="KW-0653">Protein transport</keyword>
<dbReference type="InterPro" id="IPR018448">
    <property type="entry name" value="TatB"/>
</dbReference>
<keyword evidence="7 9" id="KW-0811">Translocation</keyword>
<protein>
    <recommendedName>
        <fullName evidence="9">Sec-independent protein translocase protein TatB</fullName>
    </recommendedName>
</protein>
<keyword evidence="6 9" id="KW-1133">Transmembrane helix</keyword>
<comment type="subcellular location">
    <subcellularLocation>
        <location evidence="9">Cell membrane</location>
        <topology evidence="9">Single-pass membrane protein</topology>
    </subcellularLocation>
    <subcellularLocation>
        <location evidence="1">Membrane</location>
        <topology evidence="1">Single-pass membrane protein</topology>
    </subcellularLocation>
</comment>
<dbReference type="EMBL" id="FOVR01000004">
    <property type="protein sequence ID" value="SFO22786.1"/>
    <property type="molecule type" value="Genomic_DNA"/>
</dbReference>
<dbReference type="PRINTS" id="PR01506">
    <property type="entry name" value="TATBPROTEIN"/>
</dbReference>
<dbReference type="NCBIfam" id="TIGR01410">
    <property type="entry name" value="tatB"/>
    <property type="match status" value="1"/>
</dbReference>
<feature type="transmembrane region" description="Helical" evidence="11">
    <location>
        <begin position="6"/>
        <end position="22"/>
    </location>
</feature>
<keyword evidence="8 9" id="KW-0472">Membrane</keyword>
<evidence type="ECO:0000256" key="9">
    <source>
        <dbReference type="HAMAP-Rule" id="MF_00237"/>
    </source>
</evidence>
<feature type="compositionally biased region" description="Basic and acidic residues" evidence="10">
    <location>
        <begin position="95"/>
        <end position="104"/>
    </location>
</feature>
<dbReference type="PANTHER" id="PTHR33162">
    <property type="entry name" value="SEC-INDEPENDENT PROTEIN TRANSLOCASE PROTEIN TATA, CHLOROPLASTIC"/>
    <property type="match status" value="1"/>
</dbReference>
<feature type="region of interest" description="Disordered" evidence="10">
    <location>
        <begin position="89"/>
        <end position="166"/>
    </location>
</feature>
<accession>A0A1I5FGT3</accession>
<dbReference type="STRING" id="655353.SAMN04488056_10421"/>
<keyword evidence="13" id="KW-1185">Reference proteome</keyword>
<evidence type="ECO:0000256" key="6">
    <source>
        <dbReference type="ARBA" id="ARBA00022989"/>
    </source>
</evidence>
<evidence type="ECO:0000256" key="2">
    <source>
        <dbReference type="ARBA" id="ARBA00022448"/>
    </source>
</evidence>
<dbReference type="GO" id="GO:0033281">
    <property type="term" value="C:TAT protein transport complex"/>
    <property type="evidence" value="ECO:0007669"/>
    <property type="project" value="UniProtKB-UniRule"/>
</dbReference>
<dbReference type="HAMAP" id="MF_00237">
    <property type="entry name" value="TatB"/>
    <property type="match status" value="1"/>
</dbReference>
<keyword evidence="4 9" id="KW-0812">Transmembrane</keyword>
<feature type="compositionally biased region" description="Basic and acidic residues" evidence="10">
    <location>
        <begin position="149"/>
        <end position="166"/>
    </location>
</feature>
<dbReference type="RefSeq" id="WP_090071394.1">
    <property type="nucleotide sequence ID" value="NZ_FOVR01000004.1"/>
</dbReference>
<keyword evidence="2 9" id="KW-0813">Transport</keyword>
<comment type="function">
    <text evidence="9">Part of the twin-arginine translocation (Tat) system that transports large folded proteins containing a characteristic twin-arginine motif in their signal peptide across membranes. Together with TatC, TatB is part of a receptor directly interacting with Tat signal peptides. TatB may form an oligomeric binding site that transiently accommodates folded Tat precursor proteins before their translocation.</text>
</comment>
<feature type="compositionally biased region" description="Acidic residues" evidence="10">
    <location>
        <begin position="131"/>
        <end position="147"/>
    </location>
</feature>